<evidence type="ECO:0000256" key="1">
    <source>
        <dbReference type="ARBA" id="ARBA00004496"/>
    </source>
</evidence>
<dbReference type="InterPro" id="IPR039420">
    <property type="entry name" value="WalR-like"/>
</dbReference>
<dbReference type="CDD" id="cd00383">
    <property type="entry name" value="trans_reg_C"/>
    <property type="match status" value="1"/>
</dbReference>
<evidence type="ECO:0000256" key="2">
    <source>
        <dbReference type="ARBA" id="ARBA00022490"/>
    </source>
</evidence>
<dbReference type="PANTHER" id="PTHR48111:SF4">
    <property type="entry name" value="DNA-BINDING DUAL TRANSCRIPTIONAL REGULATOR OMPR"/>
    <property type="match status" value="1"/>
</dbReference>
<protein>
    <recommendedName>
        <fullName evidence="11">Transcriptional regulator ycf27</fullName>
    </recommendedName>
</protein>
<dbReference type="Gene3D" id="1.10.10.10">
    <property type="entry name" value="Winged helix-like DNA-binding domain superfamily/Winged helix DNA-binding domain"/>
    <property type="match status" value="1"/>
</dbReference>
<evidence type="ECO:0000256" key="3">
    <source>
        <dbReference type="ARBA" id="ARBA00022553"/>
    </source>
</evidence>
<dbReference type="GO" id="GO:0005829">
    <property type="term" value="C:cytosol"/>
    <property type="evidence" value="ECO:0007669"/>
    <property type="project" value="TreeGrafter"/>
</dbReference>
<evidence type="ECO:0000256" key="4">
    <source>
        <dbReference type="ARBA" id="ARBA00023012"/>
    </source>
</evidence>
<keyword evidence="7" id="KW-0804">Transcription</keyword>
<gene>
    <name evidence="10" type="ORF">METZ01_LOCUS151254</name>
</gene>
<dbReference type="GO" id="GO:0000156">
    <property type="term" value="F:phosphorelay response regulator activity"/>
    <property type="evidence" value="ECO:0007669"/>
    <property type="project" value="TreeGrafter"/>
</dbReference>
<evidence type="ECO:0000259" key="8">
    <source>
        <dbReference type="PROSITE" id="PS50110"/>
    </source>
</evidence>
<evidence type="ECO:0000313" key="10">
    <source>
        <dbReference type="EMBL" id="SVA98400.1"/>
    </source>
</evidence>
<dbReference type="GO" id="GO:0000976">
    <property type="term" value="F:transcription cis-regulatory region binding"/>
    <property type="evidence" value="ECO:0007669"/>
    <property type="project" value="TreeGrafter"/>
</dbReference>
<dbReference type="PROSITE" id="PS50110">
    <property type="entry name" value="RESPONSE_REGULATORY"/>
    <property type="match status" value="1"/>
</dbReference>
<keyword evidence="6" id="KW-0238">DNA-binding</keyword>
<dbReference type="FunFam" id="3.40.50.2300:FF:000001">
    <property type="entry name" value="DNA-binding response regulator PhoB"/>
    <property type="match status" value="1"/>
</dbReference>
<dbReference type="Gene3D" id="3.40.50.2300">
    <property type="match status" value="1"/>
</dbReference>
<dbReference type="SMART" id="SM00448">
    <property type="entry name" value="REC"/>
    <property type="match status" value="1"/>
</dbReference>
<evidence type="ECO:0000259" key="9">
    <source>
        <dbReference type="PROSITE" id="PS51755"/>
    </source>
</evidence>
<dbReference type="SUPFAM" id="SSF52172">
    <property type="entry name" value="CheY-like"/>
    <property type="match status" value="1"/>
</dbReference>
<reference evidence="10" key="1">
    <citation type="submission" date="2018-05" db="EMBL/GenBank/DDBJ databases">
        <authorList>
            <person name="Lanie J.A."/>
            <person name="Ng W.-L."/>
            <person name="Kazmierczak K.M."/>
            <person name="Andrzejewski T.M."/>
            <person name="Davidsen T.M."/>
            <person name="Wayne K.J."/>
            <person name="Tettelin H."/>
            <person name="Glass J.I."/>
            <person name="Rusch D."/>
            <person name="Podicherti R."/>
            <person name="Tsui H.-C.T."/>
            <person name="Winkler M.E."/>
        </authorList>
    </citation>
    <scope>NUCLEOTIDE SEQUENCE</scope>
</reference>
<dbReference type="InterPro" id="IPR011006">
    <property type="entry name" value="CheY-like_superfamily"/>
</dbReference>
<keyword evidence="4" id="KW-0902">Two-component regulatory system</keyword>
<keyword evidence="5" id="KW-0805">Transcription regulation</keyword>
<name>A0A382AA54_9ZZZZ</name>
<dbReference type="Pfam" id="PF00486">
    <property type="entry name" value="Trans_reg_C"/>
    <property type="match status" value="1"/>
</dbReference>
<dbReference type="InterPro" id="IPR001789">
    <property type="entry name" value="Sig_transdc_resp-reg_receiver"/>
</dbReference>
<dbReference type="FunFam" id="1.10.10.10:FF:000099">
    <property type="entry name" value="Two-component system response regulator TorR"/>
    <property type="match status" value="1"/>
</dbReference>
<evidence type="ECO:0000256" key="5">
    <source>
        <dbReference type="ARBA" id="ARBA00023015"/>
    </source>
</evidence>
<dbReference type="GO" id="GO:0032993">
    <property type="term" value="C:protein-DNA complex"/>
    <property type="evidence" value="ECO:0007669"/>
    <property type="project" value="TreeGrafter"/>
</dbReference>
<dbReference type="GO" id="GO:0006355">
    <property type="term" value="P:regulation of DNA-templated transcription"/>
    <property type="evidence" value="ECO:0007669"/>
    <property type="project" value="InterPro"/>
</dbReference>
<keyword evidence="3" id="KW-0597">Phosphoprotein</keyword>
<dbReference type="AlphaFoldDB" id="A0A382AA54"/>
<sequence>MIEVDQVSIAAKVPQLLPAFGEECSMRKSVLVIDDDRKLCSLLSDYLGDSGFEVISAPNAEDGLRCLAQYRPAIVILDVMLPGMDGFDTCRAIRQSSSIPIIMLTARGEVTDRVVGLELGADDYLSKPFEPRELVARIQAILRRRRAAEEVWSFGPLQVDPERRSVSLDGQPVPLTTAEFDLLELLVRSRGRVLSRNHILESVRGESWELFDRSIDVLISRLRHKLADDARKPRYIRTVRGAGYAFVGAPDDDS</sequence>
<proteinExistence type="predicted"/>
<dbReference type="Gene3D" id="6.10.250.690">
    <property type="match status" value="1"/>
</dbReference>
<feature type="domain" description="OmpR/PhoB-type" evidence="9">
    <location>
        <begin position="149"/>
        <end position="248"/>
    </location>
</feature>
<dbReference type="EMBL" id="UINC01024553">
    <property type="protein sequence ID" value="SVA98400.1"/>
    <property type="molecule type" value="Genomic_DNA"/>
</dbReference>
<keyword evidence="2" id="KW-0963">Cytoplasm</keyword>
<dbReference type="InterPro" id="IPR001867">
    <property type="entry name" value="OmpR/PhoB-type_DNA-bd"/>
</dbReference>
<comment type="subcellular location">
    <subcellularLocation>
        <location evidence="1">Cytoplasm</location>
    </subcellularLocation>
</comment>
<dbReference type="SMART" id="SM00862">
    <property type="entry name" value="Trans_reg_C"/>
    <property type="match status" value="1"/>
</dbReference>
<evidence type="ECO:0000256" key="6">
    <source>
        <dbReference type="ARBA" id="ARBA00023125"/>
    </source>
</evidence>
<dbReference type="PANTHER" id="PTHR48111">
    <property type="entry name" value="REGULATOR OF RPOS"/>
    <property type="match status" value="1"/>
</dbReference>
<evidence type="ECO:0000256" key="7">
    <source>
        <dbReference type="ARBA" id="ARBA00023163"/>
    </source>
</evidence>
<accession>A0A382AA54</accession>
<organism evidence="10">
    <name type="scientific">marine metagenome</name>
    <dbReference type="NCBI Taxonomy" id="408172"/>
    <lineage>
        <taxon>unclassified sequences</taxon>
        <taxon>metagenomes</taxon>
        <taxon>ecological metagenomes</taxon>
    </lineage>
</organism>
<evidence type="ECO:0008006" key="11">
    <source>
        <dbReference type="Google" id="ProtNLM"/>
    </source>
</evidence>
<dbReference type="InterPro" id="IPR036388">
    <property type="entry name" value="WH-like_DNA-bd_sf"/>
</dbReference>
<feature type="domain" description="Response regulatory" evidence="8">
    <location>
        <begin position="29"/>
        <end position="142"/>
    </location>
</feature>
<dbReference type="Pfam" id="PF00072">
    <property type="entry name" value="Response_reg"/>
    <property type="match status" value="1"/>
</dbReference>
<dbReference type="PROSITE" id="PS51755">
    <property type="entry name" value="OMPR_PHOB"/>
    <property type="match status" value="1"/>
</dbReference>